<gene>
    <name evidence="2" type="ORF">Val02_49200</name>
</gene>
<comment type="caution">
    <text evidence="2">The sequence shown here is derived from an EMBL/GenBank/DDBJ whole genome shotgun (WGS) entry which is preliminary data.</text>
</comment>
<dbReference type="AlphaFoldDB" id="A0A8J3YM59"/>
<dbReference type="EMBL" id="BOPF01000018">
    <property type="protein sequence ID" value="GIJ48034.1"/>
    <property type="molecule type" value="Genomic_DNA"/>
</dbReference>
<evidence type="ECO:0000313" key="3">
    <source>
        <dbReference type="Proteomes" id="UP000619260"/>
    </source>
</evidence>
<evidence type="ECO:0000313" key="2">
    <source>
        <dbReference type="EMBL" id="GIJ48034.1"/>
    </source>
</evidence>
<keyword evidence="3" id="KW-1185">Reference proteome</keyword>
<reference evidence="2" key="1">
    <citation type="submission" date="2021-01" db="EMBL/GenBank/DDBJ databases">
        <title>Whole genome shotgun sequence of Virgisporangium aliadipatigenens NBRC 105644.</title>
        <authorList>
            <person name="Komaki H."/>
            <person name="Tamura T."/>
        </authorList>
    </citation>
    <scope>NUCLEOTIDE SEQUENCE</scope>
    <source>
        <strain evidence="2">NBRC 105644</strain>
    </source>
</reference>
<proteinExistence type="predicted"/>
<evidence type="ECO:0000256" key="1">
    <source>
        <dbReference type="SAM" id="MobiDB-lite"/>
    </source>
</evidence>
<evidence type="ECO:0008006" key="4">
    <source>
        <dbReference type="Google" id="ProtNLM"/>
    </source>
</evidence>
<dbReference type="RefSeq" id="WP_239153305.1">
    <property type="nucleotide sequence ID" value="NZ_BOPF01000018.1"/>
</dbReference>
<feature type="compositionally biased region" description="Basic and acidic residues" evidence="1">
    <location>
        <begin position="112"/>
        <end position="121"/>
    </location>
</feature>
<accession>A0A8J3YM59</accession>
<protein>
    <recommendedName>
        <fullName evidence="4">(2Fe-2S) ferredoxin domain-containing protein</fullName>
    </recommendedName>
</protein>
<feature type="region of interest" description="Disordered" evidence="1">
    <location>
        <begin position="101"/>
        <end position="129"/>
    </location>
</feature>
<organism evidence="2 3">
    <name type="scientific">Virgisporangium aliadipatigenens</name>
    <dbReference type="NCBI Taxonomy" id="741659"/>
    <lineage>
        <taxon>Bacteria</taxon>
        <taxon>Bacillati</taxon>
        <taxon>Actinomycetota</taxon>
        <taxon>Actinomycetes</taxon>
        <taxon>Micromonosporales</taxon>
        <taxon>Micromonosporaceae</taxon>
        <taxon>Virgisporangium</taxon>
    </lineage>
</organism>
<dbReference type="Proteomes" id="UP000619260">
    <property type="component" value="Unassembled WGS sequence"/>
</dbReference>
<sequence>MTDAPPPDVPAVLVCRGCCCGTVAKHPDTDHEAHLARLHRAQEAGELTVRVTDCLNNCDNSNTVVVRPSTAGRRLGGRVTWFGEVLDTGLVEELVSWTAAGGPGAARLPARLADRRQEAPSDRTVAPGE</sequence>
<name>A0A8J3YM59_9ACTN</name>